<organism evidence="1 2">
    <name type="scientific">Carnobacterium divergens</name>
    <name type="common">Lactobacillus divergens</name>
    <dbReference type="NCBI Taxonomy" id="2748"/>
    <lineage>
        <taxon>Bacteria</taxon>
        <taxon>Bacillati</taxon>
        <taxon>Bacillota</taxon>
        <taxon>Bacilli</taxon>
        <taxon>Lactobacillales</taxon>
        <taxon>Carnobacteriaceae</taxon>
        <taxon>Carnobacterium</taxon>
    </lineage>
</organism>
<dbReference type="EMBL" id="NRPP01000002">
    <property type="protein sequence ID" value="TFJ30507.1"/>
    <property type="molecule type" value="Genomic_DNA"/>
</dbReference>
<proteinExistence type="predicted"/>
<dbReference type="SUPFAM" id="SSF68912">
    <property type="entry name" value="Rho N-terminal domain-like"/>
    <property type="match status" value="1"/>
</dbReference>
<dbReference type="InterPro" id="IPR025856">
    <property type="entry name" value="HeH/LEM_domain"/>
</dbReference>
<sequence>MSPQSRVAVIDYNSLTVKQLKESLDEKGIPYKTSDTKSELIKLLEGS</sequence>
<dbReference type="Gene3D" id="1.10.720.30">
    <property type="entry name" value="SAP domain"/>
    <property type="match status" value="1"/>
</dbReference>
<gene>
    <name evidence="1" type="ORF">CKN69_00950</name>
</gene>
<dbReference type="Pfam" id="PF12949">
    <property type="entry name" value="HeH"/>
    <property type="match status" value="1"/>
</dbReference>
<reference evidence="1 2" key="1">
    <citation type="journal article" date="2018" name="Int. J. Food Microbiol.">
        <title>Growth of Carnobacterium spp. isolated from chilled vacuum-packaged meat under relevant acidic conditions.</title>
        <authorList>
            <person name="Zhang P."/>
            <person name="Badoni M."/>
            <person name="Ganzle M."/>
            <person name="Yang X."/>
        </authorList>
    </citation>
    <scope>NUCLEOTIDE SEQUENCE [LARGE SCALE GENOMIC DNA]</scope>
    <source>
        <strain evidence="1 2">B2</strain>
    </source>
</reference>
<evidence type="ECO:0000313" key="1">
    <source>
        <dbReference type="EMBL" id="TFJ30507.1"/>
    </source>
</evidence>
<dbReference type="InterPro" id="IPR036269">
    <property type="entry name" value="Rho_N_sf"/>
</dbReference>
<protein>
    <submittedName>
        <fullName evidence="1">Uncharacterized protein</fullName>
    </submittedName>
</protein>
<comment type="caution">
    <text evidence="1">The sequence shown here is derived from an EMBL/GenBank/DDBJ whole genome shotgun (WGS) entry which is preliminary data.</text>
</comment>
<evidence type="ECO:0000313" key="2">
    <source>
        <dbReference type="Proteomes" id="UP000297938"/>
    </source>
</evidence>
<accession>A0A5F0MPH2</accession>
<dbReference type="AlphaFoldDB" id="A0A5F0MPH2"/>
<dbReference type="Proteomes" id="UP000297938">
    <property type="component" value="Unassembled WGS sequence"/>
</dbReference>
<dbReference type="InterPro" id="IPR036361">
    <property type="entry name" value="SAP_dom_sf"/>
</dbReference>
<name>A0A5F0MPH2_CARDV</name>